<comment type="subcellular location">
    <subcellularLocation>
        <location evidence="1">Cytoplasm</location>
    </subcellularLocation>
</comment>
<dbReference type="InterPro" id="IPR051373">
    <property type="entry name" value="Lin-28_RNA-binding"/>
</dbReference>
<feature type="compositionally biased region" description="Acidic residues" evidence="3">
    <location>
        <begin position="567"/>
        <end position="583"/>
    </location>
</feature>
<evidence type="ECO:0000313" key="5">
    <source>
        <dbReference type="Proteomes" id="UP000777482"/>
    </source>
</evidence>
<gene>
    <name evidence="4" type="ORF">C6P46_004104</name>
</gene>
<dbReference type="GO" id="GO:0005737">
    <property type="term" value="C:cytoplasm"/>
    <property type="evidence" value="ECO:0007669"/>
    <property type="project" value="UniProtKB-SubCell"/>
</dbReference>
<dbReference type="EMBL" id="PUHQ01000037">
    <property type="protein sequence ID" value="KAG0661150.1"/>
    <property type="molecule type" value="Genomic_DNA"/>
</dbReference>
<dbReference type="PANTHER" id="PTHR46109">
    <property type="entry name" value="PROTEIN LIN-28"/>
    <property type="match status" value="1"/>
</dbReference>
<feature type="compositionally biased region" description="Low complexity" evidence="3">
    <location>
        <begin position="1"/>
        <end position="20"/>
    </location>
</feature>
<dbReference type="Proteomes" id="UP000777482">
    <property type="component" value="Unassembled WGS sequence"/>
</dbReference>
<evidence type="ECO:0000256" key="1">
    <source>
        <dbReference type="ARBA" id="ARBA00004496"/>
    </source>
</evidence>
<reference evidence="4 5" key="1">
    <citation type="submission" date="2020-11" db="EMBL/GenBank/DDBJ databases">
        <title>Kefir isolates.</title>
        <authorList>
            <person name="Marcisauskas S."/>
            <person name="Kim Y."/>
            <person name="Blasche S."/>
        </authorList>
    </citation>
    <scope>NUCLEOTIDE SEQUENCE [LARGE SCALE GENOMIC DNA]</scope>
    <source>
        <strain evidence="4 5">KR</strain>
    </source>
</reference>
<dbReference type="CDD" id="cd04458">
    <property type="entry name" value="CSP_CDS"/>
    <property type="match status" value="1"/>
</dbReference>
<evidence type="ECO:0000256" key="3">
    <source>
        <dbReference type="SAM" id="MobiDB-lite"/>
    </source>
</evidence>
<feature type="region of interest" description="Disordered" evidence="3">
    <location>
        <begin position="248"/>
        <end position="284"/>
    </location>
</feature>
<dbReference type="PANTHER" id="PTHR46109:SF1">
    <property type="entry name" value="PROTEIN LIN-28 HOMOLOG"/>
    <property type="match status" value="1"/>
</dbReference>
<keyword evidence="5" id="KW-1185">Reference proteome</keyword>
<dbReference type="AlphaFoldDB" id="A0A9P7B5L6"/>
<dbReference type="Gene3D" id="2.40.50.140">
    <property type="entry name" value="Nucleic acid-binding proteins"/>
    <property type="match status" value="1"/>
</dbReference>
<evidence type="ECO:0000256" key="2">
    <source>
        <dbReference type="ARBA" id="ARBA00022490"/>
    </source>
</evidence>
<feature type="region of interest" description="Disordered" evidence="3">
    <location>
        <begin position="159"/>
        <end position="178"/>
    </location>
</feature>
<dbReference type="GO" id="GO:0031054">
    <property type="term" value="P:pre-miRNA processing"/>
    <property type="evidence" value="ECO:0007669"/>
    <property type="project" value="TreeGrafter"/>
</dbReference>
<dbReference type="GO" id="GO:0003729">
    <property type="term" value="F:mRNA binding"/>
    <property type="evidence" value="ECO:0007669"/>
    <property type="project" value="TreeGrafter"/>
</dbReference>
<feature type="compositionally biased region" description="Low complexity" evidence="3">
    <location>
        <begin position="159"/>
        <end position="175"/>
    </location>
</feature>
<feature type="compositionally biased region" description="Low complexity" evidence="3">
    <location>
        <begin position="32"/>
        <end position="48"/>
    </location>
</feature>
<feature type="compositionally biased region" description="Low complexity" evidence="3">
    <location>
        <begin position="255"/>
        <end position="284"/>
    </location>
</feature>
<dbReference type="InterPro" id="IPR012340">
    <property type="entry name" value="NA-bd_OB-fold"/>
</dbReference>
<proteinExistence type="predicted"/>
<dbReference type="OrthoDB" id="422005at2759"/>
<protein>
    <submittedName>
        <fullName evidence="4">Uncharacterized protein</fullName>
    </submittedName>
</protein>
<feature type="region of interest" description="Disordered" evidence="3">
    <location>
        <begin position="1"/>
        <end position="72"/>
    </location>
</feature>
<keyword evidence="2" id="KW-0963">Cytoplasm</keyword>
<dbReference type="GO" id="GO:0005634">
    <property type="term" value="C:nucleus"/>
    <property type="evidence" value="ECO:0007669"/>
    <property type="project" value="TreeGrafter"/>
</dbReference>
<accession>A0A9P7B5L6</accession>
<comment type="caution">
    <text evidence="4">The sequence shown here is derived from an EMBL/GenBank/DDBJ whole genome shotgun (WGS) entry which is preliminary data.</text>
</comment>
<dbReference type="InterPro" id="IPR002059">
    <property type="entry name" value="CSP_DNA-bd"/>
</dbReference>
<name>A0A9P7B5L6_RHOMI</name>
<organism evidence="4 5">
    <name type="scientific">Rhodotorula mucilaginosa</name>
    <name type="common">Yeast</name>
    <name type="synonym">Rhodotorula rubra</name>
    <dbReference type="NCBI Taxonomy" id="5537"/>
    <lineage>
        <taxon>Eukaryota</taxon>
        <taxon>Fungi</taxon>
        <taxon>Dikarya</taxon>
        <taxon>Basidiomycota</taxon>
        <taxon>Pucciniomycotina</taxon>
        <taxon>Microbotryomycetes</taxon>
        <taxon>Sporidiobolales</taxon>
        <taxon>Sporidiobolaceae</taxon>
        <taxon>Rhodotorula</taxon>
    </lineage>
</organism>
<sequence length="583" mass="60386">MHLRAASSPSTASKSTPARSESAKPTSKATASGSSGRRTSSLTSSELPRPSRRHSAQVAASTRQADKENAPAVDRLALDMNIKAGGGQEPAANVKIEMSTSSNSTKTKIAAAAATALKPKSSNVKAFQSTVSPLMHFDEPAPVPTALFSGLAISAGGVSPSHDSSSSSTTRSFSGPAALQQQHAVSANYVAQQSGGYLSVPASPAPFYNPATGFGVSTAAVYNPAAAAAYYYPTDFSAFYHHPQGYSVPSPPGTPLSTSTGAVPSSSVTTTTGNNNTQQQQQLYPPSLGLGHPYWYTPATTTPSSTNTSLSLSSVAASSLGLSPANSRSTSASSVASAGGIGGANKLATPAAAAVVYPIPYAYSTPFVAAPAVPAPSACGEETTTTTIRERLEGGAVLSSRGACKFFDVEKGFGFIIDDHAEELGADGQFPSVPTSPVGADALTKTSVPRGAVFIHYTGIEQTRGFRCLAQHERVEYALVKHSSGRFQALKLRGENGAPLKGLDDPRQAAAFDRMNCKAAAIWSEDEENVCPPGKGRHRRGGGYAPAAYYKGKMRAAPPRIRRTPAEEEEDEDEGDSCVELEE</sequence>
<feature type="region of interest" description="Disordered" evidence="3">
    <location>
        <begin position="555"/>
        <end position="583"/>
    </location>
</feature>
<evidence type="ECO:0000313" key="4">
    <source>
        <dbReference type="EMBL" id="KAG0661150.1"/>
    </source>
</evidence>